<protein>
    <submittedName>
        <fullName evidence="1">Exonuclease</fullName>
    </submittedName>
</protein>
<sequence>MGILANTVSVCHFQVQGELPKREELFAWACTQLAGHRFTPIDQGTEEFSIGWVHLDDPRLAEFDSPTACWRENYLTFTLRRDRRAVPSAVLKAHLERAKEQFLAENPSFTKVPKQKREDLKEAVRAMLLSQTLPTPSTYDVVWDTNTGMVTFSSLSPKVIEMFEDLFKKTFEGLRLSAFHPYARAEKVLDEGNRVLLQKANKASGDSYLELIKENQWLGTDFLLWLMYQTMNENSEYRVNQPGILVENDQFVGYLDDRVILLGAGDNGAQKITVAGPQDRFNEVRSALLNNKQITEATLHLETGDDHWKMTLKGELFHFASLKSPAVKIEKDNTTDPDLEREAVFFERMVVLDKGNQLFDSLFAEFLKLRLGAGWGEQEAAITGWLNICPSCHSALAGK</sequence>
<accession>A0A6V8MJQ1</accession>
<keyword evidence="1" id="KW-0540">Nuclease</keyword>
<keyword evidence="1" id="KW-0269">Exonuclease</keyword>
<dbReference type="GO" id="GO:0006310">
    <property type="term" value="P:DNA recombination"/>
    <property type="evidence" value="ECO:0007669"/>
    <property type="project" value="InterPro"/>
</dbReference>
<dbReference type="GO" id="GO:0004527">
    <property type="term" value="F:exonuclease activity"/>
    <property type="evidence" value="ECO:0007669"/>
    <property type="project" value="UniProtKB-KW"/>
</dbReference>
<evidence type="ECO:0000313" key="2">
    <source>
        <dbReference type="Proteomes" id="UP000556026"/>
    </source>
</evidence>
<name>A0A6V8MJQ1_9BACT</name>
<dbReference type="Pfam" id="PF04381">
    <property type="entry name" value="RdgC"/>
    <property type="match status" value="1"/>
</dbReference>
<dbReference type="InterPro" id="IPR007476">
    <property type="entry name" value="RdgC"/>
</dbReference>
<dbReference type="AlphaFoldDB" id="A0A6V8MJQ1"/>
<dbReference type="EMBL" id="BLXX01000007">
    <property type="protein sequence ID" value="GFO60255.1"/>
    <property type="molecule type" value="Genomic_DNA"/>
</dbReference>
<organism evidence="1 2">
    <name type="scientific">Geomonas silvestris</name>
    <dbReference type="NCBI Taxonomy" id="2740184"/>
    <lineage>
        <taxon>Bacteria</taxon>
        <taxon>Pseudomonadati</taxon>
        <taxon>Thermodesulfobacteriota</taxon>
        <taxon>Desulfuromonadia</taxon>
        <taxon>Geobacterales</taxon>
        <taxon>Geobacteraceae</taxon>
        <taxon>Geomonas</taxon>
    </lineage>
</organism>
<proteinExistence type="predicted"/>
<gene>
    <name evidence="1" type="ORF">GMST_25800</name>
</gene>
<keyword evidence="1" id="KW-0378">Hydrolase</keyword>
<dbReference type="RefSeq" id="WP_183355062.1">
    <property type="nucleotide sequence ID" value="NZ_BLXX01000007.1"/>
</dbReference>
<dbReference type="Proteomes" id="UP000556026">
    <property type="component" value="Unassembled WGS sequence"/>
</dbReference>
<keyword evidence="2" id="KW-1185">Reference proteome</keyword>
<comment type="caution">
    <text evidence="1">The sequence shown here is derived from an EMBL/GenBank/DDBJ whole genome shotgun (WGS) entry which is preliminary data.</text>
</comment>
<reference evidence="2" key="1">
    <citation type="submission" date="2020-06" db="EMBL/GenBank/DDBJ databases">
        <title>Draft genomic sequence of Geomonas sp. Red330.</title>
        <authorList>
            <person name="Itoh H."/>
            <person name="Zhenxing X."/>
            <person name="Ushijima N."/>
            <person name="Masuda Y."/>
            <person name="Shiratori Y."/>
            <person name="Senoo K."/>
        </authorList>
    </citation>
    <scope>NUCLEOTIDE SEQUENCE [LARGE SCALE GENOMIC DNA]</scope>
    <source>
        <strain evidence="2">Red330</strain>
    </source>
</reference>
<evidence type="ECO:0000313" key="1">
    <source>
        <dbReference type="EMBL" id="GFO60255.1"/>
    </source>
</evidence>